<comment type="subcellular location">
    <subcellularLocation>
        <location evidence="1">Cytoplasm</location>
        <location evidence="1">Cytoskeleton</location>
        <location evidence="1">Spindle</location>
    </subcellularLocation>
</comment>
<feature type="compositionally biased region" description="Low complexity" evidence="6">
    <location>
        <begin position="317"/>
        <end position="330"/>
    </location>
</feature>
<dbReference type="SUPFAM" id="SSF48371">
    <property type="entry name" value="ARM repeat"/>
    <property type="match status" value="1"/>
</dbReference>
<dbReference type="GO" id="GO:0005815">
    <property type="term" value="C:microtubule organizing center"/>
    <property type="evidence" value="ECO:0007669"/>
    <property type="project" value="TreeGrafter"/>
</dbReference>
<dbReference type="InterPro" id="IPR016024">
    <property type="entry name" value="ARM-type_fold"/>
</dbReference>
<evidence type="ECO:0000256" key="6">
    <source>
        <dbReference type="SAM" id="MobiDB-lite"/>
    </source>
</evidence>
<dbReference type="InterPro" id="IPR011989">
    <property type="entry name" value="ARM-like"/>
</dbReference>
<feature type="domain" description="CLASP N-terminal" evidence="7">
    <location>
        <begin position="13"/>
        <end position="215"/>
    </location>
</feature>
<keyword evidence="9" id="KW-1185">Reference proteome</keyword>
<evidence type="ECO:0000256" key="2">
    <source>
        <dbReference type="ARBA" id="ARBA00009549"/>
    </source>
</evidence>
<dbReference type="PANTHER" id="PTHR21567">
    <property type="entry name" value="CLASP"/>
    <property type="match status" value="1"/>
</dbReference>
<dbReference type="OrthoDB" id="46159at2759"/>
<organism evidence="8 9">
    <name type="scientific">Diversispora epigaea</name>
    <dbReference type="NCBI Taxonomy" id="1348612"/>
    <lineage>
        <taxon>Eukaryota</taxon>
        <taxon>Fungi</taxon>
        <taxon>Fungi incertae sedis</taxon>
        <taxon>Mucoromycota</taxon>
        <taxon>Glomeromycotina</taxon>
        <taxon>Glomeromycetes</taxon>
        <taxon>Diversisporales</taxon>
        <taxon>Diversisporaceae</taxon>
        <taxon>Diversispora</taxon>
    </lineage>
</organism>
<dbReference type="InterPro" id="IPR024395">
    <property type="entry name" value="CLASP_N_dom"/>
</dbReference>
<keyword evidence="3" id="KW-0132">Cell division</keyword>
<dbReference type="EMBL" id="PQFF01000028">
    <property type="protein sequence ID" value="RHZ87785.1"/>
    <property type="molecule type" value="Genomic_DNA"/>
</dbReference>
<comment type="similarity">
    <text evidence="2">Belongs to the CLASP family.</text>
</comment>
<dbReference type="GO" id="GO:0005876">
    <property type="term" value="C:spindle microtubule"/>
    <property type="evidence" value="ECO:0007669"/>
    <property type="project" value="TreeGrafter"/>
</dbReference>
<dbReference type="GO" id="GO:0090307">
    <property type="term" value="P:mitotic spindle assembly"/>
    <property type="evidence" value="ECO:0007669"/>
    <property type="project" value="TreeGrafter"/>
</dbReference>
<keyword evidence="4" id="KW-0493">Microtubule</keyword>
<accession>A0A397JHG2</accession>
<proteinExistence type="inferred from homology"/>
<name>A0A397JHG2_9GLOM</name>
<feature type="compositionally biased region" description="Polar residues" evidence="6">
    <location>
        <begin position="396"/>
        <end position="417"/>
    </location>
</feature>
<evidence type="ECO:0000313" key="9">
    <source>
        <dbReference type="Proteomes" id="UP000266861"/>
    </source>
</evidence>
<keyword evidence="5" id="KW-0498">Mitosis</keyword>
<dbReference type="AlphaFoldDB" id="A0A397JHG2"/>
<protein>
    <recommendedName>
        <fullName evidence="7">CLASP N-terminal domain-containing protein</fullName>
    </recommendedName>
</protein>
<dbReference type="Gene3D" id="1.25.10.10">
    <property type="entry name" value="Leucine-rich Repeat Variant"/>
    <property type="match status" value="1"/>
</dbReference>
<evidence type="ECO:0000256" key="1">
    <source>
        <dbReference type="ARBA" id="ARBA00004186"/>
    </source>
</evidence>
<keyword evidence="5" id="KW-0131">Cell cycle</keyword>
<evidence type="ECO:0000256" key="4">
    <source>
        <dbReference type="ARBA" id="ARBA00022701"/>
    </source>
</evidence>
<evidence type="ECO:0000313" key="8">
    <source>
        <dbReference type="EMBL" id="RHZ87785.1"/>
    </source>
</evidence>
<evidence type="ECO:0000256" key="5">
    <source>
        <dbReference type="ARBA" id="ARBA00022776"/>
    </source>
</evidence>
<dbReference type="GO" id="GO:0005881">
    <property type="term" value="C:cytoplasmic microtubule"/>
    <property type="evidence" value="ECO:0007669"/>
    <property type="project" value="TreeGrafter"/>
</dbReference>
<dbReference type="GO" id="GO:0008017">
    <property type="term" value="F:microtubule binding"/>
    <property type="evidence" value="ECO:0007669"/>
    <property type="project" value="TreeGrafter"/>
</dbReference>
<feature type="compositionally biased region" description="Polar residues" evidence="6">
    <location>
        <begin position="331"/>
        <end position="350"/>
    </location>
</feature>
<dbReference type="Proteomes" id="UP000266861">
    <property type="component" value="Unassembled WGS sequence"/>
</dbReference>
<feature type="compositionally biased region" description="Basic and acidic residues" evidence="6">
    <location>
        <begin position="355"/>
        <end position="371"/>
    </location>
</feature>
<feature type="compositionally biased region" description="Low complexity" evidence="6">
    <location>
        <begin position="380"/>
        <end position="395"/>
    </location>
</feature>
<gene>
    <name evidence="8" type="ORF">Glove_30g19</name>
</gene>
<evidence type="ECO:0000256" key="3">
    <source>
        <dbReference type="ARBA" id="ARBA00022618"/>
    </source>
</evidence>
<dbReference type="GO" id="GO:0051301">
    <property type="term" value="P:cell division"/>
    <property type="evidence" value="ECO:0007669"/>
    <property type="project" value="UniProtKB-KW"/>
</dbReference>
<feature type="region of interest" description="Disordered" evidence="6">
    <location>
        <begin position="300"/>
        <end position="423"/>
    </location>
</feature>
<sequence length="666" mass="74578">MTDIKVESIGQFETEIKKIQEILQQKETEHTWQLFDDALRRLLILSRIGATNYEKSLLNWIKSLRQPILDAILTERTRLSGTATELIEEFGKILGPKFEIISDMFVPAILKLCTRTNKIFINRARKCMSTIIRDCQLPSLITKFKESMQGQSKTLRTSAAEFTLTSIEVSDVGNLNNYISDLEWIIREGAVDSTPAVRSVTKKIFEVYKIKFDLRLDDFVNTLPFQVKKNLGVQDRSTTTTSQRSKIKLQNRIKENQQLQQSQQDNIIIYTKDDNVNGSNDKEWVVDLRLPSKNKENKVVTELDKSNPPSIPVVSLSNESTSNTTTTTTTAQRVPSKSNKINNRENTTGGAQRVKQKDRSGTINVNEEKIKASRVLNTGKSSNSNNKNNNNNNNSPLLSRTLSAPTISPSKTKSMHSSIKKKSATVSYNKYNIKESRSIMNSNPKPTKVTATASSTADGLTTIATISVSISAASSPTTNRSQNASSARLFNRNKDRQFTPYQKPAIGFASRKIKTRIPDSSELNSKINTYANKLIEELTGQQEVLEEKINKEDIIIEISKLDQILETESNDSSSRSRLSIKQALPATQVITPIPTEPSPPLSFVNPVKFLEDIREASENIENNKESGIIKVNGEENEGNKVVLVDINKVVVCESVERANEMSIEDK</sequence>
<dbReference type="GO" id="GO:1990023">
    <property type="term" value="C:mitotic spindle midzone"/>
    <property type="evidence" value="ECO:0007669"/>
    <property type="project" value="TreeGrafter"/>
</dbReference>
<dbReference type="PANTHER" id="PTHR21567:SF60">
    <property type="entry name" value="CLASP N-TERMINAL DOMAIN-CONTAINING PROTEIN"/>
    <property type="match status" value="1"/>
</dbReference>
<dbReference type="STRING" id="1348612.A0A397JHG2"/>
<dbReference type="Pfam" id="PF12348">
    <property type="entry name" value="CLASP_N"/>
    <property type="match status" value="1"/>
</dbReference>
<comment type="caution">
    <text evidence="8">The sequence shown here is derived from an EMBL/GenBank/DDBJ whole genome shotgun (WGS) entry which is preliminary data.</text>
</comment>
<evidence type="ECO:0000259" key="7">
    <source>
        <dbReference type="Pfam" id="PF12348"/>
    </source>
</evidence>
<reference evidence="8 9" key="1">
    <citation type="submission" date="2018-08" db="EMBL/GenBank/DDBJ databases">
        <title>Genome and evolution of the arbuscular mycorrhizal fungus Diversispora epigaea (formerly Glomus versiforme) and its bacterial endosymbionts.</title>
        <authorList>
            <person name="Sun X."/>
            <person name="Fei Z."/>
            <person name="Harrison M."/>
        </authorList>
    </citation>
    <scope>NUCLEOTIDE SEQUENCE [LARGE SCALE GENOMIC DNA]</scope>
    <source>
        <strain evidence="8 9">IT104</strain>
    </source>
</reference>